<dbReference type="EMBL" id="BORS01000003">
    <property type="protein sequence ID" value="GIO41495.1"/>
    <property type="molecule type" value="Genomic_DNA"/>
</dbReference>
<dbReference type="PIRSF" id="PIRSF037227">
    <property type="entry name" value="Aminobenzoyl-glu_utiliz_pB"/>
    <property type="match status" value="1"/>
</dbReference>
<dbReference type="Gene3D" id="3.30.70.360">
    <property type="match status" value="1"/>
</dbReference>
<name>A0A919Y3J1_9BACL</name>
<gene>
    <name evidence="2" type="primary">abgB</name>
    <name evidence="2" type="ORF">J41TS4_12530</name>
</gene>
<dbReference type="InterPro" id="IPR002933">
    <property type="entry name" value="Peptidase_M20"/>
</dbReference>
<organism evidence="2 3">
    <name type="scientific">Paenibacillus apis</name>
    <dbReference type="NCBI Taxonomy" id="1792174"/>
    <lineage>
        <taxon>Bacteria</taxon>
        <taxon>Bacillati</taxon>
        <taxon>Bacillota</taxon>
        <taxon>Bacilli</taxon>
        <taxon>Bacillales</taxon>
        <taxon>Paenibacillaceae</taxon>
        <taxon>Paenibacillus</taxon>
    </lineage>
</organism>
<proteinExistence type="predicted"/>
<dbReference type="NCBIfam" id="TIGR01891">
    <property type="entry name" value="amidohydrolases"/>
    <property type="match status" value="1"/>
</dbReference>
<dbReference type="PANTHER" id="PTHR30575">
    <property type="entry name" value="PEPTIDASE M20"/>
    <property type="match status" value="1"/>
</dbReference>
<dbReference type="InterPro" id="IPR036264">
    <property type="entry name" value="Bact_exopeptidase_dim_dom"/>
</dbReference>
<dbReference type="Proteomes" id="UP000678895">
    <property type="component" value="Unassembled WGS sequence"/>
</dbReference>
<keyword evidence="3" id="KW-1185">Reference proteome</keyword>
<dbReference type="AlphaFoldDB" id="A0A919Y3J1"/>
<dbReference type="Pfam" id="PF01546">
    <property type="entry name" value="Peptidase_M20"/>
    <property type="match status" value="1"/>
</dbReference>
<dbReference type="InterPro" id="IPR052030">
    <property type="entry name" value="Peptidase_M20/M20A_hydrolases"/>
</dbReference>
<dbReference type="GO" id="GO:0071713">
    <property type="term" value="F:para-aminobenzoyl-glutamate hydrolase activity"/>
    <property type="evidence" value="ECO:0007669"/>
    <property type="project" value="TreeGrafter"/>
</dbReference>
<dbReference type="GO" id="GO:0005737">
    <property type="term" value="C:cytoplasm"/>
    <property type="evidence" value="ECO:0007669"/>
    <property type="project" value="TreeGrafter"/>
</dbReference>
<keyword evidence="2" id="KW-0378">Hydrolase</keyword>
<evidence type="ECO:0000313" key="2">
    <source>
        <dbReference type="EMBL" id="GIO41495.1"/>
    </source>
</evidence>
<dbReference type="SUPFAM" id="SSF53187">
    <property type="entry name" value="Zn-dependent exopeptidases"/>
    <property type="match status" value="1"/>
</dbReference>
<dbReference type="GO" id="GO:0046657">
    <property type="term" value="P:folic acid catabolic process"/>
    <property type="evidence" value="ECO:0007669"/>
    <property type="project" value="TreeGrafter"/>
</dbReference>
<dbReference type="InterPro" id="IPR017439">
    <property type="entry name" value="Amidohydrolase"/>
</dbReference>
<dbReference type="InterPro" id="IPR017145">
    <property type="entry name" value="Aminobenzoyl-glu_utiliz_pB"/>
</dbReference>
<dbReference type="Gene3D" id="3.40.630.10">
    <property type="entry name" value="Zn peptidases"/>
    <property type="match status" value="2"/>
</dbReference>
<reference evidence="2" key="1">
    <citation type="submission" date="2021-03" db="EMBL/GenBank/DDBJ databases">
        <title>Antimicrobial resistance genes in bacteria isolated from Japanese honey, and their potential for conferring macrolide and lincosamide resistance in the American foulbrood pathogen Paenibacillus larvae.</title>
        <authorList>
            <person name="Okamoto M."/>
            <person name="Kumagai M."/>
            <person name="Kanamori H."/>
            <person name="Takamatsu D."/>
        </authorList>
    </citation>
    <scope>NUCLEOTIDE SEQUENCE</scope>
    <source>
        <strain evidence="2">J41TS4</strain>
    </source>
</reference>
<dbReference type="PANTHER" id="PTHR30575:SF0">
    <property type="entry name" value="XAA-ARG DIPEPTIDASE"/>
    <property type="match status" value="1"/>
</dbReference>
<evidence type="ECO:0000313" key="3">
    <source>
        <dbReference type="Proteomes" id="UP000678895"/>
    </source>
</evidence>
<evidence type="ECO:0000256" key="1">
    <source>
        <dbReference type="SAM" id="MobiDB-lite"/>
    </source>
</evidence>
<accession>A0A919Y3J1</accession>
<dbReference type="SUPFAM" id="SSF55031">
    <property type="entry name" value="Bacterial exopeptidase dimerisation domain"/>
    <property type="match status" value="1"/>
</dbReference>
<protein>
    <submittedName>
        <fullName evidence="2">p-aminobenzoyl-glutamate hydrolase subunit B</fullName>
    </submittedName>
</protein>
<dbReference type="RefSeq" id="WP_301625708.1">
    <property type="nucleotide sequence ID" value="NZ_BORS01000003.1"/>
</dbReference>
<dbReference type="GO" id="GO:0016805">
    <property type="term" value="F:dipeptidase activity"/>
    <property type="evidence" value="ECO:0007669"/>
    <property type="project" value="TreeGrafter"/>
</dbReference>
<dbReference type="FunFam" id="3.30.70.360:FF:000004">
    <property type="entry name" value="Peptidase M20 domain-containing protein 2"/>
    <property type="match status" value="1"/>
</dbReference>
<feature type="region of interest" description="Disordered" evidence="1">
    <location>
        <begin position="380"/>
        <end position="405"/>
    </location>
</feature>
<comment type="caution">
    <text evidence="2">The sequence shown here is derived from an EMBL/GenBank/DDBJ whole genome shotgun (WGS) entry which is preliminary data.</text>
</comment>
<sequence length="517" mass="54849">MMASAHPSQEEDSRVQRIAASIDRLSPQLTALSDRIWELAETKFEEFGSARLLAGMLEEAGFDVSHGIGGLPTAFMASFGQGNGPVIALLGEYDALPGLSQRDGVVRREPLQDDSGNDHGNGHGCGHHLLGTGSLAAAIALKEYLAETGLPGTVRYYGCPAEEGGSGKTFLVREGAFDGVDAALTWHPGYGNAVVSMTSAANYQVRYRFEGRSSHAAASPHTGRSALDAVELMNVGANYLREHVPPSVRFHYAVTNTGGFSPNVVQAAAEVVYLIRAPEVRDVKAVYARMNDIAQGAALMTGTQVQIQFEKACSNLMPNITLEQIMQHCFEQLGVPTFTEREQRYAAAISATLTEQPEGGNINTPVADTNKDEISPAQDVAAPDLKPDEGSGTTGSSPLPLPETLDAYEPEAGSMLGSTDVADVSWIIPTAQLETVCFARDTPFHSWQMVAQGRSSAAHKGMLHAAKVMAATAAALMAEPSAVLEATQELRRRGGIEGYACPIPGDVLPPVHPSLRA</sequence>